<protein>
    <recommendedName>
        <fullName evidence="1">Reverse transcriptase domain-containing protein</fullName>
    </recommendedName>
</protein>
<gene>
    <name evidence="2" type="ORF">SO802_025725</name>
</gene>
<dbReference type="AlphaFoldDB" id="A0AAW2BXG9"/>
<dbReference type="CDD" id="cd01650">
    <property type="entry name" value="RT_nLTR_like"/>
    <property type="match status" value="1"/>
</dbReference>
<organism evidence="2 3">
    <name type="scientific">Lithocarpus litseifolius</name>
    <dbReference type="NCBI Taxonomy" id="425828"/>
    <lineage>
        <taxon>Eukaryota</taxon>
        <taxon>Viridiplantae</taxon>
        <taxon>Streptophyta</taxon>
        <taxon>Embryophyta</taxon>
        <taxon>Tracheophyta</taxon>
        <taxon>Spermatophyta</taxon>
        <taxon>Magnoliopsida</taxon>
        <taxon>eudicotyledons</taxon>
        <taxon>Gunneridae</taxon>
        <taxon>Pentapetalae</taxon>
        <taxon>rosids</taxon>
        <taxon>fabids</taxon>
        <taxon>Fagales</taxon>
        <taxon>Fagaceae</taxon>
        <taxon>Lithocarpus</taxon>
    </lineage>
</organism>
<dbReference type="EMBL" id="JAZDWU010000009">
    <property type="protein sequence ID" value="KAK9990740.1"/>
    <property type="molecule type" value="Genomic_DNA"/>
</dbReference>
<dbReference type="InterPro" id="IPR043502">
    <property type="entry name" value="DNA/RNA_pol_sf"/>
</dbReference>
<proteinExistence type="predicted"/>
<dbReference type="Pfam" id="PF00078">
    <property type="entry name" value="RVT_1"/>
    <property type="match status" value="1"/>
</dbReference>
<sequence>MAVKLDLEKAYYRLEWSFIYRVLQAFHFPPKISKIIMSCVTSTSTSILVNGGALEKFEPIRGIRQGDPLSPYIFILCMEYLGYLIEQKCVSGGWTPLKASKNNVGISHLLFADDIILFSKADATGCEAISDVLEKFCRESGQKISLDKSRIYFSPNVSDELKEEISERLGVRETNNIGKYLGFPLKHRGVPRNPYKFIVERVMSKLAGWKAKFLSFAGRAVLIKSVMSAVPNHIMQGAVLPVHVCEKLDKINRDFLWGSTNEKRRMHMVSWSKIVKSKEEGGLGIQEARAKNIALLSKLNWRMFHEKDALWAKVILNKYCSHSRIRSRDPEKLPSSPNWKAIRLGFPIFQKGISWGIGNGAGVKVWIDNWANGVSLRGMIEGPLRQGEQNLTVADLCCGHNWNWDLISFDLPQSIKEKIKAVPVQLYGSGRDTMIWKFSNNGEFIASSAY</sequence>
<dbReference type="Proteomes" id="UP001459277">
    <property type="component" value="Unassembled WGS sequence"/>
</dbReference>
<dbReference type="PANTHER" id="PTHR33116">
    <property type="entry name" value="REVERSE TRANSCRIPTASE ZINC-BINDING DOMAIN-CONTAINING PROTEIN-RELATED-RELATED"/>
    <property type="match status" value="1"/>
</dbReference>
<evidence type="ECO:0000259" key="1">
    <source>
        <dbReference type="PROSITE" id="PS50878"/>
    </source>
</evidence>
<feature type="domain" description="Reverse transcriptase" evidence="1">
    <location>
        <begin position="1"/>
        <end position="185"/>
    </location>
</feature>
<accession>A0AAW2BXG9</accession>
<dbReference type="PROSITE" id="PS50878">
    <property type="entry name" value="RT_POL"/>
    <property type="match status" value="1"/>
</dbReference>
<name>A0AAW2BXG9_9ROSI</name>
<evidence type="ECO:0000313" key="2">
    <source>
        <dbReference type="EMBL" id="KAK9990740.1"/>
    </source>
</evidence>
<comment type="caution">
    <text evidence="2">The sequence shown here is derived from an EMBL/GenBank/DDBJ whole genome shotgun (WGS) entry which is preliminary data.</text>
</comment>
<evidence type="ECO:0000313" key="3">
    <source>
        <dbReference type="Proteomes" id="UP001459277"/>
    </source>
</evidence>
<reference evidence="2 3" key="1">
    <citation type="submission" date="2024-01" db="EMBL/GenBank/DDBJ databases">
        <title>A telomere-to-telomere, gap-free genome of sweet tea (Lithocarpus litseifolius).</title>
        <authorList>
            <person name="Zhou J."/>
        </authorList>
    </citation>
    <scope>NUCLEOTIDE SEQUENCE [LARGE SCALE GENOMIC DNA]</scope>
    <source>
        <strain evidence="2">Zhou-2022a</strain>
        <tissue evidence="2">Leaf</tissue>
    </source>
</reference>
<keyword evidence="3" id="KW-1185">Reference proteome</keyword>
<dbReference type="InterPro" id="IPR000477">
    <property type="entry name" value="RT_dom"/>
</dbReference>
<dbReference type="SUPFAM" id="SSF56672">
    <property type="entry name" value="DNA/RNA polymerases"/>
    <property type="match status" value="1"/>
</dbReference>
<dbReference type="PANTHER" id="PTHR33116:SF70">
    <property type="entry name" value="NON-LTR RETROELEMENT REVERSE TRANSCRIPTASE-LIKE PROTEIN"/>
    <property type="match status" value="1"/>
</dbReference>